<dbReference type="SUPFAM" id="SSF55298">
    <property type="entry name" value="YjgF-like"/>
    <property type="match status" value="1"/>
</dbReference>
<dbReference type="Pfam" id="PF01042">
    <property type="entry name" value="Ribonuc_L-PSP"/>
    <property type="match status" value="1"/>
</dbReference>
<dbReference type="Gene3D" id="3.30.1330.40">
    <property type="entry name" value="RutC-like"/>
    <property type="match status" value="1"/>
</dbReference>
<dbReference type="STRING" id="660470.Theba_2694"/>
<dbReference type="EMBL" id="CP003532">
    <property type="protein sequence ID" value="AFK08293.1"/>
    <property type="molecule type" value="Genomic_DNA"/>
</dbReference>
<dbReference type="Proteomes" id="UP000002881">
    <property type="component" value="Chromosome"/>
</dbReference>
<dbReference type="eggNOG" id="COG0251">
    <property type="taxonomic scope" value="Bacteria"/>
</dbReference>
<accession>I2F8P0</accession>
<comment type="similarity">
    <text evidence="1">Belongs to the RutC family.</text>
</comment>
<sequence>MLRVINTDKAPAAVGPYSQAVAAGGFLFVSGQIPLNPLTGEMVTDFEEACKQSLDNLFSVVAAGGSSPDNIVKVNVYVRDMGKFSILNEIYATYFKGHKPARAVVEVSNLPKNAPVEIEAVAIIP</sequence>
<keyword evidence="3" id="KW-1185">Reference proteome</keyword>
<evidence type="ECO:0000313" key="3">
    <source>
        <dbReference type="Proteomes" id="UP000002881"/>
    </source>
</evidence>
<dbReference type="KEGG" id="mpg:Theba_2694"/>
<reference evidence="2 3" key="1">
    <citation type="journal article" date="2012" name="Genome Biol. Evol.">
        <title>Genome Sequence of the Mesophilic Thermotogales Bacterium Mesotoga prima MesG1.Ag.4.2 Reveals the Largest Thermotogales Genome To Date.</title>
        <authorList>
            <person name="Zhaxybayeva O."/>
            <person name="Swithers K.S."/>
            <person name="Foght J."/>
            <person name="Green A.G."/>
            <person name="Bruce D."/>
            <person name="Detter C."/>
            <person name="Han S."/>
            <person name="Teshima H."/>
            <person name="Han J."/>
            <person name="Woyke T."/>
            <person name="Pitluck S."/>
            <person name="Nolan M."/>
            <person name="Ivanova N."/>
            <person name="Pati A."/>
            <person name="Land M.L."/>
            <person name="Dlutek M."/>
            <person name="Doolittle W.F."/>
            <person name="Noll K.M."/>
            <person name="Nesbo C.L."/>
        </authorList>
    </citation>
    <scope>NUCLEOTIDE SEQUENCE [LARGE SCALE GENOMIC DNA]</scope>
    <source>
        <strain evidence="3">mesG1.Ag.4.2</strain>
    </source>
</reference>
<organism evidence="2 3">
    <name type="scientific">Mesotoga prima MesG1.Ag.4.2</name>
    <dbReference type="NCBI Taxonomy" id="660470"/>
    <lineage>
        <taxon>Bacteria</taxon>
        <taxon>Thermotogati</taxon>
        <taxon>Thermotogota</taxon>
        <taxon>Thermotogae</taxon>
        <taxon>Kosmotogales</taxon>
        <taxon>Kosmotogaceae</taxon>
        <taxon>Mesotoga</taxon>
    </lineage>
</organism>
<dbReference type="PANTHER" id="PTHR11803">
    <property type="entry name" value="2-IMINOBUTANOATE/2-IMINOPROPANOATE DEAMINASE RIDA"/>
    <property type="match status" value="1"/>
</dbReference>
<dbReference type="InterPro" id="IPR006175">
    <property type="entry name" value="YjgF/YER057c/UK114"/>
</dbReference>
<dbReference type="GO" id="GO:0005829">
    <property type="term" value="C:cytosol"/>
    <property type="evidence" value="ECO:0007669"/>
    <property type="project" value="TreeGrafter"/>
</dbReference>
<dbReference type="InterPro" id="IPR019897">
    <property type="entry name" value="RidA_CS"/>
</dbReference>
<protein>
    <submittedName>
        <fullName evidence="2">Endoribonuclease L-PSP, putative</fullName>
    </submittedName>
</protein>
<dbReference type="GeneID" id="87108393"/>
<evidence type="ECO:0000313" key="2">
    <source>
        <dbReference type="EMBL" id="AFK08293.1"/>
    </source>
</evidence>
<evidence type="ECO:0000256" key="1">
    <source>
        <dbReference type="ARBA" id="ARBA00010552"/>
    </source>
</evidence>
<dbReference type="FunFam" id="3.30.1330.40:FF:000001">
    <property type="entry name" value="L-PSP family endoribonuclease"/>
    <property type="match status" value="1"/>
</dbReference>
<dbReference type="PANTHER" id="PTHR11803:SF58">
    <property type="entry name" value="PROTEIN HMF1-RELATED"/>
    <property type="match status" value="1"/>
</dbReference>
<name>I2F8P0_9BACT</name>
<dbReference type="InterPro" id="IPR006056">
    <property type="entry name" value="RidA"/>
</dbReference>
<gene>
    <name evidence="2" type="ORF">Theba_2694</name>
</gene>
<dbReference type="CDD" id="cd00448">
    <property type="entry name" value="YjgF_YER057c_UK114_family"/>
    <property type="match status" value="1"/>
</dbReference>
<dbReference type="NCBIfam" id="TIGR00004">
    <property type="entry name" value="Rid family detoxifying hydrolase"/>
    <property type="match status" value="1"/>
</dbReference>
<dbReference type="AlphaFoldDB" id="I2F8P0"/>
<dbReference type="RefSeq" id="WP_006487325.1">
    <property type="nucleotide sequence ID" value="NC_017934.1"/>
</dbReference>
<dbReference type="HOGENOM" id="CLU_100715_7_3_0"/>
<dbReference type="InterPro" id="IPR035959">
    <property type="entry name" value="RutC-like_sf"/>
</dbReference>
<dbReference type="PROSITE" id="PS01094">
    <property type="entry name" value="UPF0076"/>
    <property type="match status" value="1"/>
</dbReference>
<proteinExistence type="inferred from homology"/>
<dbReference type="GO" id="GO:0019239">
    <property type="term" value="F:deaminase activity"/>
    <property type="evidence" value="ECO:0007669"/>
    <property type="project" value="TreeGrafter"/>
</dbReference>